<keyword evidence="2" id="KW-0809">Transit peptide</keyword>
<feature type="repeat" description="PPR" evidence="3">
    <location>
        <begin position="567"/>
        <end position="601"/>
    </location>
</feature>
<dbReference type="GO" id="GO:0009451">
    <property type="term" value="P:RNA modification"/>
    <property type="evidence" value="ECO:0007669"/>
    <property type="project" value="InterPro"/>
</dbReference>
<dbReference type="InterPro" id="IPR046960">
    <property type="entry name" value="PPR_At4g14850-like_plant"/>
</dbReference>
<proteinExistence type="predicted"/>
<evidence type="ECO:0000256" key="3">
    <source>
        <dbReference type="PROSITE-ProRule" id="PRU00708"/>
    </source>
</evidence>
<dbReference type="GO" id="GO:0008270">
    <property type="term" value="F:zinc ion binding"/>
    <property type="evidence" value="ECO:0007669"/>
    <property type="project" value="InterPro"/>
</dbReference>
<dbReference type="Pfam" id="PF20430">
    <property type="entry name" value="Eplus_motif"/>
    <property type="match status" value="1"/>
</dbReference>
<accession>A0A0E0P608</accession>
<dbReference type="InterPro" id="IPR046848">
    <property type="entry name" value="E_motif"/>
</dbReference>
<dbReference type="Pfam" id="PF01535">
    <property type="entry name" value="PPR"/>
    <property type="match status" value="5"/>
</dbReference>
<dbReference type="NCBIfam" id="TIGR00756">
    <property type="entry name" value="PPR"/>
    <property type="match status" value="7"/>
</dbReference>
<dbReference type="Proteomes" id="UP000008022">
    <property type="component" value="Unassembled WGS sequence"/>
</dbReference>
<protein>
    <recommendedName>
        <fullName evidence="4">DYW domain-containing protein</fullName>
    </recommendedName>
</protein>
<reference evidence="6" key="1">
    <citation type="submission" date="2013-06" db="EMBL/GenBank/DDBJ databases">
        <authorList>
            <person name="Zhao Q."/>
        </authorList>
    </citation>
    <scope>NUCLEOTIDE SEQUENCE</scope>
    <source>
        <strain evidence="6">cv. W1943</strain>
    </source>
</reference>
<dbReference type="Gramene" id="ORUFI04G05150.2">
    <property type="protein sequence ID" value="ORUFI04G05150.2"/>
    <property type="gene ID" value="ORUFI04G05150"/>
</dbReference>
<dbReference type="AlphaFoldDB" id="A0A0E0P608"/>
<feature type="repeat" description="PPR" evidence="3">
    <location>
        <begin position="378"/>
        <end position="412"/>
    </location>
</feature>
<reference evidence="5" key="2">
    <citation type="submission" date="2015-06" db="UniProtKB">
        <authorList>
            <consortium name="EnsemblPlants"/>
        </authorList>
    </citation>
    <scope>IDENTIFICATION</scope>
</reference>
<dbReference type="FunFam" id="1.25.40.10:FF:000305">
    <property type="entry name" value="Pentatricopeptide repeat-containing protein mitochondrial"/>
    <property type="match status" value="1"/>
</dbReference>
<dbReference type="InterPro" id="IPR011990">
    <property type="entry name" value="TPR-like_helical_dom_sf"/>
</dbReference>
<dbReference type="Gene3D" id="1.25.40.10">
    <property type="entry name" value="Tetratricopeptide repeat domain"/>
    <property type="match status" value="5"/>
</dbReference>
<dbReference type="STRING" id="4529.A0A0E0P608"/>
<dbReference type="EnsemblPlants" id="ORUFI04G05150.2">
    <property type="protein sequence ID" value="ORUFI04G05150.2"/>
    <property type="gene ID" value="ORUFI04G05150"/>
</dbReference>
<dbReference type="OMA" id="ANTECKS"/>
<dbReference type="eggNOG" id="KOG4197">
    <property type="taxonomic scope" value="Eukaryota"/>
</dbReference>
<feature type="repeat" description="PPR" evidence="3">
    <location>
        <begin position="120"/>
        <end position="154"/>
    </location>
</feature>
<feature type="domain" description="DYW" evidence="4">
    <location>
        <begin position="782"/>
        <end position="865"/>
    </location>
</feature>
<dbReference type="FunFam" id="1.25.40.10:FF:001376">
    <property type="entry name" value="Os05g0305300 protein"/>
    <property type="match status" value="1"/>
</dbReference>
<dbReference type="PANTHER" id="PTHR47926:SF445">
    <property type="entry name" value="DYW DOMAIN-CONTAINING PROTEIN"/>
    <property type="match status" value="1"/>
</dbReference>
<dbReference type="PANTHER" id="PTHR47926">
    <property type="entry name" value="PENTATRICOPEPTIDE REPEAT-CONTAINING PROTEIN"/>
    <property type="match status" value="1"/>
</dbReference>
<dbReference type="Pfam" id="PF14432">
    <property type="entry name" value="DYW_deaminase"/>
    <property type="match status" value="1"/>
</dbReference>
<dbReference type="InterPro" id="IPR002885">
    <property type="entry name" value="PPR_rpt"/>
</dbReference>
<feature type="repeat" description="PPR" evidence="3">
    <location>
        <begin position="190"/>
        <end position="224"/>
    </location>
</feature>
<evidence type="ECO:0000313" key="5">
    <source>
        <dbReference type="EnsemblPlants" id="ORUFI04G05150.2"/>
    </source>
</evidence>
<dbReference type="EnsemblPlants" id="ORUFI04G05150.3">
    <property type="protein sequence ID" value="ORUFI04G05150.3"/>
    <property type="gene ID" value="ORUFI04G05150"/>
</dbReference>
<dbReference type="Pfam" id="PF20431">
    <property type="entry name" value="E_motif"/>
    <property type="match status" value="1"/>
</dbReference>
<dbReference type="HOGENOM" id="CLU_002706_15_9_1"/>
<evidence type="ECO:0000313" key="6">
    <source>
        <dbReference type="Proteomes" id="UP000008022"/>
    </source>
</evidence>
<dbReference type="GO" id="GO:0003723">
    <property type="term" value="F:RNA binding"/>
    <property type="evidence" value="ECO:0007669"/>
    <property type="project" value="InterPro"/>
</dbReference>
<dbReference type="InterPro" id="IPR046849">
    <property type="entry name" value="E2_motif"/>
</dbReference>
<dbReference type="FunFam" id="1.25.40.10:FF:000967">
    <property type="entry name" value="Pentatricopeptide repeat-containing protein"/>
    <property type="match status" value="1"/>
</dbReference>
<name>A0A0E0P608_ORYRU</name>
<evidence type="ECO:0000256" key="2">
    <source>
        <dbReference type="ARBA" id="ARBA00022946"/>
    </source>
</evidence>
<feature type="repeat" description="PPR" evidence="3">
    <location>
        <begin position="462"/>
        <end position="496"/>
    </location>
</feature>
<keyword evidence="6" id="KW-1185">Reference proteome</keyword>
<dbReference type="Gramene" id="ORUFI04G05150.1">
    <property type="protein sequence ID" value="ORUFI04G05150.1"/>
    <property type="gene ID" value="ORUFI04G05150"/>
</dbReference>
<organism evidence="5 6">
    <name type="scientific">Oryza rufipogon</name>
    <name type="common">Brownbeard rice</name>
    <name type="synonym">Asian wild rice</name>
    <dbReference type="NCBI Taxonomy" id="4529"/>
    <lineage>
        <taxon>Eukaryota</taxon>
        <taxon>Viridiplantae</taxon>
        <taxon>Streptophyta</taxon>
        <taxon>Embryophyta</taxon>
        <taxon>Tracheophyta</taxon>
        <taxon>Spermatophyta</taxon>
        <taxon>Magnoliopsida</taxon>
        <taxon>Liliopsida</taxon>
        <taxon>Poales</taxon>
        <taxon>Poaceae</taxon>
        <taxon>BOP clade</taxon>
        <taxon>Oryzoideae</taxon>
        <taxon>Oryzeae</taxon>
        <taxon>Oryzinae</taxon>
        <taxon>Oryza</taxon>
    </lineage>
</organism>
<dbReference type="PROSITE" id="PS51375">
    <property type="entry name" value="PPR"/>
    <property type="match status" value="7"/>
</dbReference>
<dbReference type="EnsemblPlants" id="ORUFI04G05150.1">
    <property type="protein sequence ID" value="ORUFI04G05150.1"/>
    <property type="gene ID" value="ORUFI04G05150"/>
</dbReference>
<dbReference type="InterPro" id="IPR032867">
    <property type="entry name" value="DYW_dom"/>
</dbReference>
<feature type="repeat" description="PPR" evidence="3">
    <location>
        <begin position="413"/>
        <end position="447"/>
    </location>
</feature>
<dbReference type="Gramene" id="ORUFI04G05150.3">
    <property type="protein sequence ID" value="ORUFI04G05150.3"/>
    <property type="gene ID" value="ORUFI04G05150"/>
</dbReference>
<sequence>MLLNLPKAVKPIGEWFLSGARAACIGVDVYPSHFASLLKECKSANTECKSANTVHQIHQQIIASGLLSLPTPLLSVSLPALPSEPFISPRSLGTGVVASYLACGATDYALLVLERVTPSPAVWWNLLIREHIKQGRLDSAINVSCRMLRAGTRPDHFTLPHVLKACGELPSYRRGSAFHGLICCNGFESNVFICNALVAMYSCCGSLEEASMIFDEITQRGIDDVISWNSIVSAHVKSSNAWTALDLFSKMTLIVHEKPTNERSDIISIVNILPACGSLKAVPQTKEVHGNAIRNGTFPDDEDLMVYNALIDMYSKCRSFKAARSIFDDIPLEERNVVTWTVMIGGHAQYGDSNDALKLFCGLMENAVKVFNMMEFKDVVSWNAMVAGYSQSGNFKAAFELFKNMRKENIPLDVVTWTAVIAGYSQRGCSHEALNLFRQMIFSGSFKAARSIFDDIPLEERNVVTWTVMIGGHAQYGDSNDALKLFVEMISEPYGVAPNAYTISCILMACAHLAAIRIGKQIHAYVLRHHRYESSAYFVANCLIDMYSKCGDVDTARHVFDSMSQKSAISWTSMMTGYGMHGRGSEALDIFDKMRKAGFVPDDITFLVVLYACSHCGMVDQGLSYFDSMSADYGLTPRAEHYACAIDLLARSGRLDKAWRTVKDMPMEPTAVVWVALLSACRVHSNVELAEHALNKLVEMNAENDGSYTLISNIYATARRWKDVARIRHLMKKSGIKKRPGCSWVQGQKGTASFFVGDRSHPLSPQIYALLESLIDRIKAMGYVPETNFALHDVDEEEKNNLLVEHSEKLALAYGLLTTSPGCPIRITKNLRVCGDCHSAFTYISKIVDHEIVVRDPSRFHHFKN</sequence>
<evidence type="ECO:0000259" key="4">
    <source>
        <dbReference type="Pfam" id="PF14432"/>
    </source>
</evidence>
<dbReference type="Pfam" id="PF13041">
    <property type="entry name" value="PPR_2"/>
    <property type="match status" value="3"/>
</dbReference>
<evidence type="ECO:0000256" key="1">
    <source>
        <dbReference type="ARBA" id="ARBA00022737"/>
    </source>
</evidence>
<keyword evidence="1" id="KW-0677">Repeat</keyword>
<feature type="repeat" description="PPR" evidence="3">
    <location>
        <begin position="336"/>
        <end position="370"/>
    </location>
</feature>